<dbReference type="EMBL" id="OMOQ01000003">
    <property type="protein sequence ID" value="SPH24369.1"/>
    <property type="molecule type" value="Genomic_DNA"/>
</dbReference>
<dbReference type="Proteomes" id="UP000244924">
    <property type="component" value="Unassembled WGS sequence"/>
</dbReference>
<accession>A0A2R8BLV5</accession>
<feature type="transmembrane region" description="Helical" evidence="1">
    <location>
        <begin position="68"/>
        <end position="86"/>
    </location>
</feature>
<dbReference type="SUPFAM" id="SSF103481">
    <property type="entry name" value="Multidrug resistance efflux transporter EmrE"/>
    <property type="match status" value="1"/>
</dbReference>
<feature type="transmembrane region" description="Helical" evidence="1">
    <location>
        <begin position="38"/>
        <end position="56"/>
    </location>
</feature>
<keyword evidence="1" id="KW-1133">Transmembrane helix</keyword>
<dbReference type="Gene3D" id="1.10.3730.20">
    <property type="match status" value="1"/>
</dbReference>
<dbReference type="RefSeq" id="WP_108854384.1">
    <property type="nucleotide sequence ID" value="NZ_OMOQ01000003.1"/>
</dbReference>
<evidence type="ECO:0000256" key="1">
    <source>
        <dbReference type="SAM" id="Phobius"/>
    </source>
</evidence>
<feature type="transmembrane region" description="Helical" evidence="1">
    <location>
        <begin position="92"/>
        <end position="111"/>
    </location>
</feature>
<reference evidence="2 3" key="1">
    <citation type="submission" date="2018-03" db="EMBL/GenBank/DDBJ databases">
        <authorList>
            <person name="Keele B.F."/>
        </authorList>
    </citation>
    <scope>NUCLEOTIDE SEQUENCE [LARGE SCALE GENOMIC DNA]</scope>
    <source>
        <strain evidence="2 3">CECT 8626</strain>
    </source>
</reference>
<dbReference type="InterPro" id="IPR037185">
    <property type="entry name" value="EmrE-like"/>
</dbReference>
<dbReference type="OrthoDB" id="7874882at2"/>
<sequence>MLSMFYGYAFAFLTALIVIAGDVSLKHAADTGLPLNSRPAVLGALLYALSGVLWYFAMRHVTLAQGGVAYSMFTLLAICLIGATHFGEQIRAREVAGIGCALLSMVLLIRVQG</sequence>
<dbReference type="AlphaFoldDB" id="A0A2R8BLV5"/>
<protein>
    <recommendedName>
        <fullName evidence="4">4-amino-4-deoxy-L-arabinose-phosphoundecaprenol flippase subunit ArnF</fullName>
    </recommendedName>
</protein>
<gene>
    <name evidence="2" type="ORF">DEA8626_03420</name>
</gene>
<keyword evidence="3" id="KW-1185">Reference proteome</keyword>
<proteinExistence type="predicted"/>
<organism evidence="2 3">
    <name type="scientific">Albidovulum aquaemixtae</name>
    <dbReference type="NCBI Taxonomy" id="1542388"/>
    <lineage>
        <taxon>Bacteria</taxon>
        <taxon>Pseudomonadati</taxon>
        <taxon>Pseudomonadota</taxon>
        <taxon>Alphaproteobacteria</taxon>
        <taxon>Rhodobacterales</taxon>
        <taxon>Paracoccaceae</taxon>
        <taxon>Albidovulum</taxon>
    </lineage>
</organism>
<name>A0A2R8BLV5_9RHOB</name>
<keyword evidence="1" id="KW-0472">Membrane</keyword>
<evidence type="ECO:0000313" key="2">
    <source>
        <dbReference type="EMBL" id="SPH24369.1"/>
    </source>
</evidence>
<evidence type="ECO:0008006" key="4">
    <source>
        <dbReference type="Google" id="ProtNLM"/>
    </source>
</evidence>
<evidence type="ECO:0000313" key="3">
    <source>
        <dbReference type="Proteomes" id="UP000244924"/>
    </source>
</evidence>
<keyword evidence="1" id="KW-0812">Transmembrane</keyword>